<gene>
    <name evidence="2" type="ORF">J2S48_005191</name>
</gene>
<keyword evidence="3" id="KW-1185">Reference proteome</keyword>
<proteinExistence type="predicted"/>
<organism evidence="2 3">
    <name type="scientific">Promicromonospora iranensis</name>
    <dbReference type="NCBI Taxonomy" id="1105144"/>
    <lineage>
        <taxon>Bacteria</taxon>
        <taxon>Bacillati</taxon>
        <taxon>Actinomycetota</taxon>
        <taxon>Actinomycetes</taxon>
        <taxon>Micrococcales</taxon>
        <taxon>Promicromonosporaceae</taxon>
        <taxon>Promicromonospora</taxon>
    </lineage>
</organism>
<evidence type="ECO:0000313" key="3">
    <source>
        <dbReference type="Proteomes" id="UP001183585"/>
    </source>
</evidence>
<name>A0ABU2CWG9_9MICO</name>
<dbReference type="InterPro" id="IPR010093">
    <property type="entry name" value="SinI_DNA-bd"/>
</dbReference>
<dbReference type="SUPFAM" id="SSF46955">
    <property type="entry name" value="Putative DNA-binding domain"/>
    <property type="match status" value="1"/>
</dbReference>
<dbReference type="Proteomes" id="UP001183585">
    <property type="component" value="Unassembled WGS sequence"/>
</dbReference>
<sequence>MVTRTSIPPDLIPADEAAKDLRVNVKTLRRWINEGRVPGYRLGTRDLRVNLAEVRAALLRPVGDGAA</sequence>
<protein>
    <submittedName>
        <fullName evidence="2">Excisionase family DNA binding protein</fullName>
    </submittedName>
</protein>
<dbReference type="EMBL" id="JAVDYE010000001">
    <property type="protein sequence ID" value="MDR7385676.1"/>
    <property type="molecule type" value="Genomic_DNA"/>
</dbReference>
<dbReference type="InterPro" id="IPR041657">
    <property type="entry name" value="HTH_17"/>
</dbReference>
<accession>A0ABU2CWG9</accession>
<evidence type="ECO:0000313" key="2">
    <source>
        <dbReference type="EMBL" id="MDR7385676.1"/>
    </source>
</evidence>
<dbReference type="InterPro" id="IPR009061">
    <property type="entry name" value="DNA-bd_dom_put_sf"/>
</dbReference>
<reference evidence="2 3" key="1">
    <citation type="submission" date="2023-07" db="EMBL/GenBank/DDBJ databases">
        <title>Sequencing the genomes of 1000 actinobacteria strains.</title>
        <authorList>
            <person name="Klenk H.-P."/>
        </authorList>
    </citation>
    <scope>NUCLEOTIDE SEQUENCE [LARGE SCALE GENOMIC DNA]</scope>
    <source>
        <strain evidence="2 3">DSM 45554</strain>
    </source>
</reference>
<dbReference type="NCBIfam" id="TIGR01764">
    <property type="entry name" value="excise"/>
    <property type="match status" value="1"/>
</dbReference>
<dbReference type="Pfam" id="PF12728">
    <property type="entry name" value="HTH_17"/>
    <property type="match status" value="1"/>
</dbReference>
<comment type="caution">
    <text evidence="2">The sequence shown here is derived from an EMBL/GenBank/DDBJ whole genome shotgun (WGS) entry which is preliminary data.</text>
</comment>
<feature type="domain" description="Helix-turn-helix" evidence="1">
    <location>
        <begin position="15"/>
        <end position="58"/>
    </location>
</feature>
<dbReference type="RefSeq" id="WP_274996620.1">
    <property type="nucleotide sequence ID" value="NZ_JAJQQP010000013.1"/>
</dbReference>
<evidence type="ECO:0000259" key="1">
    <source>
        <dbReference type="Pfam" id="PF12728"/>
    </source>
</evidence>